<accession>A0A2I0V9H4</accession>
<dbReference type="InterPro" id="IPR046848">
    <property type="entry name" value="E_motif"/>
</dbReference>
<dbReference type="Pfam" id="PF13041">
    <property type="entry name" value="PPR_2"/>
    <property type="match status" value="2"/>
</dbReference>
<feature type="repeat" description="PPR" evidence="2">
    <location>
        <begin position="107"/>
        <end position="141"/>
    </location>
</feature>
<dbReference type="SUPFAM" id="SSF48452">
    <property type="entry name" value="TPR-like"/>
    <property type="match status" value="1"/>
</dbReference>
<dbReference type="InterPro" id="IPR002885">
    <property type="entry name" value="PPR_rpt"/>
</dbReference>
<dbReference type="EMBL" id="KZ504014">
    <property type="protein sequence ID" value="PKU60067.1"/>
    <property type="molecule type" value="Genomic_DNA"/>
</dbReference>
<reference evidence="3 4" key="1">
    <citation type="journal article" date="2016" name="Sci. Rep.">
        <title>The Dendrobium catenatum Lindl. genome sequence provides insights into polysaccharide synthase, floral development and adaptive evolution.</title>
        <authorList>
            <person name="Zhang G.Q."/>
            <person name="Xu Q."/>
            <person name="Bian C."/>
            <person name="Tsai W.C."/>
            <person name="Yeh C.M."/>
            <person name="Liu K.W."/>
            <person name="Yoshida K."/>
            <person name="Zhang L.S."/>
            <person name="Chang S.B."/>
            <person name="Chen F."/>
            <person name="Shi Y."/>
            <person name="Su Y.Y."/>
            <person name="Zhang Y.Q."/>
            <person name="Chen L.J."/>
            <person name="Yin Y."/>
            <person name="Lin M."/>
            <person name="Huang H."/>
            <person name="Deng H."/>
            <person name="Wang Z.W."/>
            <person name="Zhu S.L."/>
            <person name="Zhao X."/>
            <person name="Deng C."/>
            <person name="Niu S.C."/>
            <person name="Huang J."/>
            <person name="Wang M."/>
            <person name="Liu G.H."/>
            <person name="Yang H.J."/>
            <person name="Xiao X.J."/>
            <person name="Hsiao Y.Y."/>
            <person name="Wu W.L."/>
            <person name="Chen Y.Y."/>
            <person name="Mitsuda N."/>
            <person name="Ohme-Takagi M."/>
            <person name="Luo Y.B."/>
            <person name="Van de Peer Y."/>
            <person name="Liu Z.J."/>
        </authorList>
    </citation>
    <scope>NUCLEOTIDE SEQUENCE [LARGE SCALE GENOMIC DNA]</scope>
    <source>
        <tissue evidence="3">The whole plant</tissue>
    </source>
</reference>
<evidence type="ECO:0000256" key="1">
    <source>
        <dbReference type="ARBA" id="ARBA00022737"/>
    </source>
</evidence>
<dbReference type="GO" id="GO:0003723">
    <property type="term" value="F:RNA binding"/>
    <property type="evidence" value="ECO:0007669"/>
    <property type="project" value="InterPro"/>
</dbReference>
<dbReference type="FunFam" id="1.25.40.10:FF:000344">
    <property type="entry name" value="Pentatricopeptide repeat-containing protein"/>
    <property type="match status" value="1"/>
</dbReference>
<protein>
    <submittedName>
        <fullName evidence="3">Pentatricopeptide repeat-containing protein</fullName>
    </submittedName>
</protein>
<dbReference type="InterPro" id="IPR046960">
    <property type="entry name" value="PPR_At4g14850-like_plant"/>
</dbReference>
<evidence type="ECO:0000313" key="3">
    <source>
        <dbReference type="EMBL" id="PKU60067.1"/>
    </source>
</evidence>
<keyword evidence="4" id="KW-1185">Reference proteome</keyword>
<proteinExistence type="predicted"/>
<dbReference type="Proteomes" id="UP000233837">
    <property type="component" value="Unassembled WGS sequence"/>
</dbReference>
<dbReference type="Pfam" id="PF01535">
    <property type="entry name" value="PPR"/>
    <property type="match status" value="4"/>
</dbReference>
<evidence type="ECO:0000256" key="2">
    <source>
        <dbReference type="PROSITE-ProRule" id="PRU00708"/>
    </source>
</evidence>
<sequence>MPNSSHLSRWIAIISHYSRKGFYEETLRLFRQMQNEGLPPSRFIFPSVLRSASKIFDSRIGRSLHSSSIRSLLSSDPFICSALIEFYSKCGRIKNARQVFDVTPEKDLVVWNSIVSGYASHGLLEEGMSLFRKMQSCGPKPDLFTWNSLISGFAQSGNEQMALKLFDSMKITGIEADVFSWTSLISGSVRNFNYRKAFALFQQMVEVAQIRPSSATISSLLPASANVLNLRRGKEIHGYAIVNGFEADLFVSSSLVDMYSKCGVISDADKVFDHMLVKNTVSFNSMIFAHANHGRCEKAIKLFYKMKIYGSVPDHLTFTAILTACSHGGKVKLGKYLFRFMQEGHQIVPRLEHYACMVDLLGRAGNLFEAYDLINGMPMEPDFFVWGALLGACELHGDVELSQIAARHLSELEPDNTGSLCLLASLMVSAGRLGDAEKIKKAIKKKKLRRYLGCSWTQQ</sequence>
<dbReference type="InterPro" id="IPR011990">
    <property type="entry name" value="TPR-like_helical_dom_sf"/>
</dbReference>
<keyword evidence="1" id="KW-0677">Repeat</keyword>
<dbReference type="PANTHER" id="PTHR47926">
    <property type="entry name" value="PENTATRICOPEPTIDE REPEAT-CONTAINING PROTEIN"/>
    <property type="match status" value="1"/>
</dbReference>
<gene>
    <name evidence="3" type="primary">PCMP-E1</name>
    <name evidence="3" type="ORF">MA16_Dca014962</name>
</gene>
<dbReference type="PROSITE" id="PS51375">
    <property type="entry name" value="PPR"/>
    <property type="match status" value="5"/>
</dbReference>
<evidence type="ECO:0000313" key="4">
    <source>
        <dbReference type="Proteomes" id="UP000233837"/>
    </source>
</evidence>
<feature type="repeat" description="PPR" evidence="2">
    <location>
        <begin position="279"/>
        <end position="313"/>
    </location>
</feature>
<feature type="repeat" description="PPR" evidence="2">
    <location>
        <begin position="177"/>
        <end position="207"/>
    </location>
</feature>
<dbReference type="NCBIfam" id="TIGR00756">
    <property type="entry name" value="PPR"/>
    <property type="match status" value="5"/>
</dbReference>
<name>A0A2I0V9H4_9ASPA</name>
<dbReference type="AlphaFoldDB" id="A0A2I0V9H4"/>
<dbReference type="GO" id="GO:0009451">
    <property type="term" value="P:RNA modification"/>
    <property type="evidence" value="ECO:0007669"/>
    <property type="project" value="InterPro"/>
</dbReference>
<dbReference type="FunFam" id="1.25.40.10:FF:000090">
    <property type="entry name" value="Pentatricopeptide repeat-containing protein, chloroplastic"/>
    <property type="match status" value="1"/>
</dbReference>
<dbReference type="STRING" id="906689.A0A2I0V9H4"/>
<feature type="repeat" description="PPR" evidence="2">
    <location>
        <begin position="142"/>
        <end position="176"/>
    </location>
</feature>
<dbReference type="Pfam" id="PF20431">
    <property type="entry name" value="E_motif"/>
    <property type="match status" value="1"/>
</dbReference>
<reference evidence="3 4" key="2">
    <citation type="journal article" date="2017" name="Nature">
        <title>The Apostasia genome and the evolution of orchids.</title>
        <authorList>
            <person name="Zhang G.Q."/>
            <person name="Liu K.W."/>
            <person name="Li Z."/>
            <person name="Lohaus R."/>
            <person name="Hsiao Y.Y."/>
            <person name="Niu S.C."/>
            <person name="Wang J.Y."/>
            <person name="Lin Y.C."/>
            <person name="Xu Q."/>
            <person name="Chen L.J."/>
            <person name="Yoshida K."/>
            <person name="Fujiwara S."/>
            <person name="Wang Z.W."/>
            <person name="Zhang Y.Q."/>
            <person name="Mitsuda N."/>
            <person name="Wang M."/>
            <person name="Liu G.H."/>
            <person name="Pecoraro L."/>
            <person name="Huang H.X."/>
            <person name="Xiao X.J."/>
            <person name="Lin M."/>
            <person name="Wu X.Y."/>
            <person name="Wu W.L."/>
            <person name="Chen Y.Y."/>
            <person name="Chang S.B."/>
            <person name="Sakamoto S."/>
            <person name="Ohme-Takagi M."/>
            <person name="Yagi M."/>
            <person name="Zeng S.J."/>
            <person name="Shen C.Y."/>
            <person name="Yeh C.M."/>
            <person name="Luo Y.B."/>
            <person name="Tsai W.C."/>
            <person name="Van de Peer Y."/>
            <person name="Liu Z.J."/>
        </authorList>
    </citation>
    <scope>NUCLEOTIDE SEQUENCE [LARGE SCALE GENOMIC DNA]</scope>
    <source>
        <tissue evidence="3">The whole plant</tissue>
    </source>
</reference>
<organism evidence="3 4">
    <name type="scientific">Dendrobium catenatum</name>
    <dbReference type="NCBI Taxonomy" id="906689"/>
    <lineage>
        <taxon>Eukaryota</taxon>
        <taxon>Viridiplantae</taxon>
        <taxon>Streptophyta</taxon>
        <taxon>Embryophyta</taxon>
        <taxon>Tracheophyta</taxon>
        <taxon>Spermatophyta</taxon>
        <taxon>Magnoliopsida</taxon>
        <taxon>Liliopsida</taxon>
        <taxon>Asparagales</taxon>
        <taxon>Orchidaceae</taxon>
        <taxon>Epidendroideae</taxon>
        <taxon>Malaxideae</taxon>
        <taxon>Dendrobiinae</taxon>
        <taxon>Dendrobium</taxon>
    </lineage>
</organism>
<dbReference type="PANTHER" id="PTHR47926:SF487">
    <property type="entry name" value="REPEAT (TPR)-LIKE SUPERFAMILY PROTEIN, PUTATIVE-RELATED"/>
    <property type="match status" value="1"/>
</dbReference>
<dbReference type="Gene3D" id="1.25.40.10">
    <property type="entry name" value="Tetratricopeptide repeat domain"/>
    <property type="match status" value="3"/>
</dbReference>
<feature type="repeat" description="PPR" evidence="2">
    <location>
        <begin position="6"/>
        <end position="40"/>
    </location>
</feature>